<dbReference type="Gene3D" id="3.40.50.970">
    <property type="match status" value="1"/>
</dbReference>
<dbReference type="PANTHER" id="PTHR43088:SF1">
    <property type="entry name" value="SUBUNIT OF PYRUVATE:FLAVODOXIN OXIDOREDUCTASE"/>
    <property type="match status" value="1"/>
</dbReference>
<gene>
    <name evidence="3" type="ORF">S01H4_53064</name>
</gene>
<dbReference type="CDD" id="cd07034">
    <property type="entry name" value="TPP_PYR_PFOR_IOR-alpha_like"/>
    <property type="match status" value="1"/>
</dbReference>
<dbReference type="InterPro" id="IPR052368">
    <property type="entry name" value="2-oxoacid_oxidoreductase"/>
</dbReference>
<dbReference type="SUPFAM" id="SSF52518">
    <property type="entry name" value="Thiamin diphosphate-binding fold (THDP-binding)"/>
    <property type="match status" value="1"/>
</dbReference>
<comment type="caution">
    <text evidence="3">The sequence shown here is derived from an EMBL/GenBank/DDBJ whole genome shotgun (WGS) entry which is preliminary data.</text>
</comment>
<evidence type="ECO:0000259" key="2">
    <source>
        <dbReference type="Pfam" id="PF01855"/>
    </source>
</evidence>
<feature type="non-terminal residue" evidence="3">
    <location>
        <position position="237"/>
    </location>
</feature>
<dbReference type="PANTHER" id="PTHR43088">
    <property type="entry name" value="SUBUNIT OF PYRUVATE:FLAVODOXIN OXIDOREDUCTASE-RELATED"/>
    <property type="match status" value="1"/>
</dbReference>
<accession>X1F7J8</accession>
<proteinExistence type="predicted"/>
<dbReference type="InterPro" id="IPR002880">
    <property type="entry name" value="Pyrv_Fd/Flavodoxin_OxRdtase_N"/>
</dbReference>
<evidence type="ECO:0000313" key="3">
    <source>
        <dbReference type="EMBL" id="GAH16773.1"/>
    </source>
</evidence>
<name>X1F7J8_9ZZZZ</name>
<reference evidence="3" key="1">
    <citation type="journal article" date="2014" name="Front. Microbiol.">
        <title>High frequency of phylogenetically diverse reductive dehalogenase-homologous genes in deep subseafloor sedimentary metagenomes.</title>
        <authorList>
            <person name="Kawai M."/>
            <person name="Futagami T."/>
            <person name="Toyoda A."/>
            <person name="Takaki Y."/>
            <person name="Nishi S."/>
            <person name="Hori S."/>
            <person name="Arai W."/>
            <person name="Tsubouchi T."/>
            <person name="Morono Y."/>
            <person name="Uchiyama I."/>
            <person name="Ito T."/>
            <person name="Fujiyama A."/>
            <person name="Inagaki F."/>
            <person name="Takami H."/>
        </authorList>
    </citation>
    <scope>NUCLEOTIDE SEQUENCE</scope>
    <source>
        <strain evidence="3">Expedition CK06-06</strain>
    </source>
</reference>
<dbReference type="Pfam" id="PF01855">
    <property type="entry name" value="POR_N"/>
    <property type="match status" value="1"/>
</dbReference>
<dbReference type="InterPro" id="IPR029061">
    <property type="entry name" value="THDP-binding"/>
</dbReference>
<dbReference type="FunFam" id="3.40.50.970:FF:000022">
    <property type="entry name" value="2-oxoglutarate ferredoxin oxidoreductase alpha subunit"/>
    <property type="match status" value="1"/>
</dbReference>
<dbReference type="AlphaFoldDB" id="X1F7J8"/>
<dbReference type="GO" id="GO:0016491">
    <property type="term" value="F:oxidoreductase activity"/>
    <property type="evidence" value="ECO:0007669"/>
    <property type="project" value="UniProtKB-KW"/>
</dbReference>
<protein>
    <recommendedName>
        <fullName evidence="2">Pyruvate flavodoxin/ferredoxin oxidoreductase pyrimidine binding domain-containing protein</fullName>
    </recommendedName>
</protein>
<dbReference type="EMBL" id="BART01030378">
    <property type="protein sequence ID" value="GAH16773.1"/>
    <property type="molecule type" value="Genomic_DNA"/>
</dbReference>
<organism evidence="3">
    <name type="scientific">marine sediment metagenome</name>
    <dbReference type="NCBI Taxonomy" id="412755"/>
    <lineage>
        <taxon>unclassified sequences</taxon>
        <taxon>metagenomes</taxon>
        <taxon>ecological metagenomes</taxon>
    </lineage>
</organism>
<evidence type="ECO:0000256" key="1">
    <source>
        <dbReference type="ARBA" id="ARBA00023002"/>
    </source>
</evidence>
<keyword evidence="1" id="KW-0560">Oxidoreductase</keyword>
<sequence length="237" mass="25544">MVVEKHQPKVLTGTYFKNGNWAIVEGAIASGIAEFFAYPISPASEIVEYVTYRLPAVGGKAAFIVEDEIASINMCIGASWAGSKVLTATSGPGFSLKQEGLGLAYMTETPLVCANIMRGGPSTGLPTFSAQGDYMQAQFGSHGDYPAIALTPWSVQECFDLTVEAFNISEQLRSPVILLADGEVGRMMEPITVPAEKDIVVINRKRPPKNTDKSKFMQYDVSGQDDLVPPMAHFGEV</sequence>
<feature type="domain" description="Pyruvate flavodoxin/ferredoxin oxidoreductase pyrimidine binding" evidence="2">
    <location>
        <begin position="25"/>
        <end position="214"/>
    </location>
</feature>